<dbReference type="InParanoid" id="A0A151ZBN6"/>
<reference evidence="2 3" key="1">
    <citation type="submission" date="2015-12" db="EMBL/GenBank/DDBJ databases">
        <title>Dictyostelia acquired genes for synthesis and detection of signals that induce cell-type specialization by lateral gene transfer from prokaryotes.</title>
        <authorList>
            <person name="Gloeckner G."/>
            <person name="Schaap P."/>
        </authorList>
    </citation>
    <scope>NUCLEOTIDE SEQUENCE [LARGE SCALE GENOMIC DNA]</scope>
    <source>
        <strain evidence="2 3">TK</strain>
    </source>
</reference>
<evidence type="ECO:0000313" key="2">
    <source>
        <dbReference type="EMBL" id="KYQ91362.1"/>
    </source>
</evidence>
<dbReference type="EMBL" id="LODT01000035">
    <property type="protein sequence ID" value="KYQ91362.1"/>
    <property type="molecule type" value="Genomic_DNA"/>
</dbReference>
<feature type="chain" id="PRO_5007593107" evidence="1">
    <location>
        <begin position="23"/>
        <end position="131"/>
    </location>
</feature>
<accession>A0A151ZBN6</accession>
<protein>
    <submittedName>
        <fullName evidence="2">Uncharacterized protein</fullName>
    </submittedName>
</protein>
<name>A0A151ZBN6_TIELA</name>
<sequence length="131" mass="14575">MVSLRIFLSVVVLLSIVNCIVSISVADQKAKIAFSSSGVSGFTSGQDTGYSGSSSQETSSNDMNDCQVCEYVQQNIDQNRNLNSTECKKVLQADCLKLRWYDEKQSCFYMLGSDFQDLYDKTTNCVELGWC</sequence>
<evidence type="ECO:0000256" key="1">
    <source>
        <dbReference type="SAM" id="SignalP"/>
    </source>
</evidence>
<organism evidence="2 3">
    <name type="scientific">Tieghemostelium lacteum</name>
    <name type="common">Slime mold</name>
    <name type="synonym">Dictyostelium lacteum</name>
    <dbReference type="NCBI Taxonomy" id="361077"/>
    <lineage>
        <taxon>Eukaryota</taxon>
        <taxon>Amoebozoa</taxon>
        <taxon>Evosea</taxon>
        <taxon>Eumycetozoa</taxon>
        <taxon>Dictyostelia</taxon>
        <taxon>Dictyosteliales</taxon>
        <taxon>Raperosteliaceae</taxon>
        <taxon>Tieghemostelium</taxon>
    </lineage>
</organism>
<dbReference type="Proteomes" id="UP000076078">
    <property type="component" value="Unassembled WGS sequence"/>
</dbReference>
<keyword evidence="1" id="KW-0732">Signal</keyword>
<dbReference type="AlphaFoldDB" id="A0A151ZBN6"/>
<proteinExistence type="predicted"/>
<comment type="caution">
    <text evidence="2">The sequence shown here is derived from an EMBL/GenBank/DDBJ whole genome shotgun (WGS) entry which is preliminary data.</text>
</comment>
<gene>
    <name evidence="2" type="ORF">DLAC_08315</name>
</gene>
<evidence type="ECO:0000313" key="3">
    <source>
        <dbReference type="Proteomes" id="UP000076078"/>
    </source>
</evidence>
<feature type="signal peptide" evidence="1">
    <location>
        <begin position="1"/>
        <end position="22"/>
    </location>
</feature>
<keyword evidence="3" id="KW-1185">Reference proteome</keyword>